<dbReference type="InterPro" id="IPR036412">
    <property type="entry name" value="HAD-like_sf"/>
</dbReference>
<dbReference type="AlphaFoldDB" id="X0VH11"/>
<organism evidence="1">
    <name type="scientific">marine sediment metagenome</name>
    <dbReference type="NCBI Taxonomy" id="412755"/>
    <lineage>
        <taxon>unclassified sequences</taxon>
        <taxon>metagenomes</taxon>
        <taxon>ecological metagenomes</taxon>
    </lineage>
</organism>
<evidence type="ECO:0000313" key="1">
    <source>
        <dbReference type="EMBL" id="GAG17565.1"/>
    </source>
</evidence>
<protein>
    <recommendedName>
        <fullName evidence="2">HAD family hydrolase</fullName>
    </recommendedName>
</protein>
<dbReference type="GO" id="GO:0006281">
    <property type="term" value="P:DNA repair"/>
    <property type="evidence" value="ECO:0007669"/>
    <property type="project" value="TreeGrafter"/>
</dbReference>
<proteinExistence type="predicted"/>
<dbReference type="InterPro" id="IPR006357">
    <property type="entry name" value="HAD-SF_hydro_IIA"/>
</dbReference>
<dbReference type="PANTHER" id="PTHR43434:SF1">
    <property type="entry name" value="PHOSPHOGLYCOLATE PHOSPHATASE"/>
    <property type="match status" value="1"/>
</dbReference>
<dbReference type="Pfam" id="PF13344">
    <property type="entry name" value="Hydrolase_6"/>
    <property type="match status" value="1"/>
</dbReference>
<evidence type="ECO:0008006" key="2">
    <source>
        <dbReference type="Google" id="ProtNLM"/>
    </source>
</evidence>
<comment type="caution">
    <text evidence="1">The sequence shown here is derived from an EMBL/GenBank/DDBJ whole genome shotgun (WGS) entry which is preliminary data.</text>
</comment>
<dbReference type="PANTHER" id="PTHR43434">
    <property type="entry name" value="PHOSPHOGLYCOLATE PHOSPHATASE"/>
    <property type="match status" value="1"/>
</dbReference>
<gene>
    <name evidence="1" type="ORF">S01H1_56326</name>
</gene>
<dbReference type="InterPro" id="IPR023214">
    <property type="entry name" value="HAD_sf"/>
</dbReference>
<accession>X0VH11</accession>
<dbReference type="EMBL" id="BARS01036668">
    <property type="protein sequence ID" value="GAG17565.1"/>
    <property type="molecule type" value="Genomic_DNA"/>
</dbReference>
<dbReference type="CDD" id="cd07505">
    <property type="entry name" value="HAD_BPGM-like"/>
    <property type="match status" value="1"/>
</dbReference>
<name>X0VH11_9ZZZZ</name>
<sequence length="119" mass="13466">MRIRAVLLDMDGTLFDSRIDWLALRKKIELPWDGRPILAQLRDAPSDIHAKGLALLHEAERVGAEDGELIPGTHELLESLRCHSVRCALITNNSRRSVETVLSRYRLSFDLVHTRDDGA</sequence>
<dbReference type="Gene3D" id="3.40.50.1000">
    <property type="entry name" value="HAD superfamily/HAD-like"/>
    <property type="match status" value="1"/>
</dbReference>
<dbReference type="SUPFAM" id="SSF56784">
    <property type="entry name" value="HAD-like"/>
    <property type="match status" value="1"/>
</dbReference>
<dbReference type="GO" id="GO:0008967">
    <property type="term" value="F:phosphoglycolate phosphatase activity"/>
    <property type="evidence" value="ECO:0007669"/>
    <property type="project" value="TreeGrafter"/>
</dbReference>
<reference evidence="1" key="1">
    <citation type="journal article" date="2014" name="Front. Microbiol.">
        <title>High frequency of phylogenetically diverse reductive dehalogenase-homologous genes in deep subseafloor sedimentary metagenomes.</title>
        <authorList>
            <person name="Kawai M."/>
            <person name="Futagami T."/>
            <person name="Toyoda A."/>
            <person name="Takaki Y."/>
            <person name="Nishi S."/>
            <person name="Hori S."/>
            <person name="Arai W."/>
            <person name="Tsubouchi T."/>
            <person name="Morono Y."/>
            <person name="Uchiyama I."/>
            <person name="Ito T."/>
            <person name="Fujiyama A."/>
            <person name="Inagaki F."/>
            <person name="Takami H."/>
        </authorList>
    </citation>
    <scope>NUCLEOTIDE SEQUENCE</scope>
    <source>
        <strain evidence="1">Expedition CK06-06</strain>
    </source>
</reference>
<dbReference type="InterPro" id="IPR050155">
    <property type="entry name" value="HAD-like_hydrolase_sf"/>
</dbReference>
<feature type="non-terminal residue" evidence="1">
    <location>
        <position position="119"/>
    </location>
</feature>